<reference evidence="2" key="2">
    <citation type="submission" date="2020-05" db="UniProtKB">
        <authorList>
            <consortium name="EnsemblMetazoa"/>
        </authorList>
    </citation>
    <scope>IDENTIFICATION</scope>
    <source>
        <strain evidence="2">A-37</strain>
    </source>
</reference>
<dbReference type="VEuPathDB" id="VectorBase:ACUA006652"/>
<accession>A0A182M0S5</accession>
<dbReference type="EMBL" id="AXCM01007669">
    <property type="status" value="NOT_ANNOTATED_CDS"/>
    <property type="molecule type" value="Genomic_DNA"/>
</dbReference>
<evidence type="ECO:0000256" key="1">
    <source>
        <dbReference type="SAM" id="Phobius"/>
    </source>
</evidence>
<name>A0A182M0S5_9DIPT</name>
<sequence length="105" mass="12366">MDGVDWYHDLLTTAQYQSGFCELVVLIGVTLQYRYRWMFTQRFWNGTQTLQEYFGRPVFLSFSSKSMKSFRTVCSRSRYSIVSFTTRMKKLETSSCSCFMPKALA</sequence>
<evidence type="ECO:0000313" key="2">
    <source>
        <dbReference type="EnsemblMetazoa" id="ACUA006652-PA"/>
    </source>
</evidence>
<dbReference type="AlphaFoldDB" id="A0A182M0S5"/>
<evidence type="ECO:0000313" key="3">
    <source>
        <dbReference type="Proteomes" id="UP000075883"/>
    </source>
</evidence>
<organism evidence="2 3">
    <name type="scientific">Anopheles culicifacies</name>
    <dbReference type="NCBI Taxonomy" id="139723"/>
    <lineage>
        <taxon>Eukaryota</taxon>
        <taxon>Metazoa</taxon>
        <taxon>Ecdysozoa</taxon>
        <taxon>Arthropoda</taxon>
        <taxon>Hexapoda</taxon>
        <taxon>Insecta</taxon>
        <taxon>Pterygota</taxon>
        <taxon>Neoptera</taxon>
        <taxon>Endopterygota</taxon>
        <taxon>Diptera</taxon>
        <taxon>Nematocera</taxon>
        <taxon>Culicoidea</taxon>
        <taxon>Culicidae</taxon>
        <taxon>Anophelinae</taxon>
        <taxon>Anopheles</taxon>
        <taxon>culicifacies species complex</taxon>
    </lineage>
</organism>
<keyword evidence="1" id="KW-1133">Transmembrane helix</keyword>
<keyword evidence="3" id="KW-1185">Reference proteome</keyword>
<protein>
    <submittedName>
        <fullName evidence="2">Uncharacterized protein</fullName>
    </submittedName>
</protein>
<reference evidence="3" key="1">
    <citation type="submission" date="2013-09" db="EMBL/GenBank/DDBJ databases">
        <title>The Genome Sequence of Anopheles culicifacies species A.</title>
        <authorList>
            <consortium name="The Broad Institute Genomics Platform"/>
            <person name="Neafsey D.E."/>
            <person name="Besansky N."/>
            <person name="Howell P."/>
            <person name="Walton C."/>
            <person name="Young S.K."/>
            <person name="Zeng Q."/>
            <person name="Gargeya S."/>
            <person name="Fitzgerald M."/>
            <person name="Haas B."/>
            <person name="Abouelleil A."/>
            <person name="Allen A.W."/>
            <person name="Alvarado L."/>
            <person name="Arachchi H.M."/>
            <person name="Berlin A.M."/>
            <person name="Chapman S.B."/>
            <person name="Gainer-Dewar J."/>
            <person name="Goldberg J."/>
            <person name="Griggs A."/>
            <person name="Gujja S."/>
            <person name="Hansen M."/>
            <person name="Howarth C."/>
            <person name="Imamovic A."/>
            <person name="Ireland A."/>
            <person name="Larimer J."/>
            <person name="McCowan C."/>
            <person name="Murphy C."/>
            <person name="Pearson M."/>
            <person name="Poon T.W."/>
            <person name="Priest M."/>
            <person name="Roberts A."/>
            <person name="Saif S."/>
            <person name="Shea T."/>
            <person name="Sisk P."/>
            <person name="Sykes S."/>
            <person name="Wortman J."/>
            <person name="Nusbaum C."/>
            <person name="Birren B."/>
        </authorList>
    </citation>
    <scope>NUCLEOTIDE SEQUENCE [LARGE SCALE GENOMIC DNA]</scope>
    <source>
        <strain evidence="3">A-37</strain>
    </source>
</reference>
<dbReference type="Proteomes" id="UP000075883">
    <property type="component" value="Unassembled WGS sequence"/>
</dbReference>
<keyword evidence="1" id="KW-0472">Membrane</keyword>
<proteinExistence type="predicted"/>
<dbReference type="EnsemblMetazoa" id="ACUA006652-RA">
    <property type="protein sequence ID" value="ACUA006652-PA"/>
    <property type="gene ID" value="ACUA006652"/>
</dbReference>
<feature type="transmembrane region" description="Helical" evidence="1">
    <location>
        <begin position="14"/>
        <end position="33"/>
    </location>
</feature>
<keyword evidence="1" id="KW-0812">Transmembrane</keyword>